<reference evidence="1 2" key="1">
    <citation type="submission" date="2018-06" db="EMBL/GenBank/DDBJ databases">
        <authorList>
            <consortium name="Pathogen Informatics"/>
            <person name="Doyle S."/>
        </authorList>
    </citation>
    <scope>NUCLEOTIDE SEQUENCE [LARGE SCALE GENOMIC DNA]</scope>
    <source>
        <strain evidence="1 2">NCTC13163</strain>
    </source>
</reference>
<dbReference type="AlphaFoldDB" id="A0A377FX92"/>
<protein>
    <recommendedName>
        <fullName evidence="3">YhfH-like protein</fullName>
    </recommendedName>
</protein>
<evidence type="ECO:0000313" key="1">
    <source>
        <dbReference type="EMBL" id="STO09126.1"/>
    </source>
</evidence>
<dbReference type="Proteomes" id="UP000254060">
    <property type="component" value="Unassembled WGS sequence"/>
</dbReference>
<dbReference type="InterPro" id="IPR025432">
    <property type="entry name" value="YhfH-like"/>
</dbReference>
<proteinExistence type="predicted"/>
<dbReference type="RefSeq" id="WP_081648610.1">
    <property type="nucleotide sequence ID" value="NZ_UGGP01000001.1"/>
</dbReference>
<evidence type="ECO:0000313" key="2">
    <source>
        <dbReference type="Proteomes" id="UP000254060"/>
    </source>
</evidence>
<sequence length="52" mass="6067">MNEWASRLESSVEFYRKLPDKTCQECGKHMDEQCESYENTCASCAEKLQVTE</sequence>
<dbReference type="OrthoDB" id="1122256at2"/>
<dbReference type="EMBL" id="UGGP01000001">
    <property type="protein sequence ID" value="STO09126.1"/>
    <property type="molecule type" value="Genomic_DNA"/>
</dbReference>
<organism evidence="1 2">
    <name type="scientific">Exiguobacterium aurantiacum</name>
    <dbReference type="NCBI Taxonomy" id="33987"/>
    <lineage>
        <taxon>Bacteria</taxon>
        <taxon>Bacillati</taxon>
        <taxon>Bacillota</taxon>
        <taxon>Bacilli</taxon>
        <taxon>Bacillales</taxon>
        <taxon>Bacillales Family XII. Incertae Sedis</taxon>
        <taxon>Exiguobacterium</taxon>
    </lineage>
</organism>
<dbReference type="Pfam" id="PF14149">
    <property type="entry name" value="YhfH"/>
    <property type="match status" value="1"/>
</dbReference>
<gene>
    <name evidence="1" type="ORF">NCTC13163_02525</name>
</gene>
<accession>A0A377FX92</accession>
<evidence type="ECO:0008006" key="3">
    <source>
        <dbReference type="Google" id="ProtNLM"/>
    </source>
</evidence>
<name>A0A377FX92_9BACL</name>